<evidence type="ECO:0000259" key="2">
    <source>
        <dbReference type="Pfam" id="PF00151"/>
    </source>
</evidence>
<dbReference type="InterPro" id="IPR013818">
    <property type="entry name" value="Lipase"/>
</dbReference>
<organism evidence="3 4">
    <name type="scientific">Diaphorina citri</name>
    <name type="common">Asian citrus psyllid</name>
    <dbReference type="NCBI Taxonomy" id="121845"/>
    <lineage>
        <taxon>Eukaryota</taxon>
        <taxon>Metazoa</taxon>
        <taxon>Ecdysozoa</taxon>
        <taxon>Arthropoda</taxon>
        <taxon>Hexapoda</taxon>
        <taxon>Insecta</taxon>
        <taxon>Pterygota</taxon>
        <taxon>Neoptera</taxon>
        <taxon>Paraneoptera</taxon>
        <taxon>Hemiptera</taxon>
        <taxon>Sternorrhyncha</taxon>
        <taxon>Psylloidea</taxon>
        <taxon>Psyllidae</taxon>
        <taxon>Diaphorininae</taxon>
        <taxon>Diaphorina</taxon>
    </lineage>
</organism>
<dbReference type="KEGG" id="dci:103513349"/>
<dbReference type="Gene3D" id="3.40.50.1820">
    <property type="entry name" value="alpha/beta hydrolase"/>
    <property type="match status" value="1"/>
</dbReference>
<dbReference type="PaxDb" id="121845-A0A1S3D826"/>
<dbReference type="Pfam" id="PF00151">
    <property type="entry name" value="Lipase"/>
    <property type="match status" value="1"/>
</dbReference>
<keyword evidence="1" id="KW-0472">Membrane</keyword>
<dbReference type="InterPro" id="IPR029058">
    <property type="entry name" value="AB_hydrolase_fold"/>
</dbReference>
<keyword evidence="1" id="KW-0812">Transmembrane</keyword>
<proteinExistence type="predicted"/>
<evidence type="ECO:0000313" key="4">
    <source>
        <dbReference type="RefSeq" id="XP_008476395.1"/>
    </source>
</evidence>
<dbReference type="STRING" id="121845.A0A1S3D826"/>
<gene>
    <name evidence="4" type="primary">LOC103513349</name>
</gene>
<feature type="domain" description="Lipase" evidence="2">
    <location>
        <begin position="165"/>
        <end position="232"/>
    </location>
</feature>
<sequence>MDIITGISRFSWLIFLLSGMLIGVTNGNIMYKLLRQMKNKASIPSLHLQPMESYMQNFSSLHLQPLESYMVNFSSLHLQPMESYMQNFSSLHLQPIETYMLNFSSLHLHPIGTYMQNFSSHHFQPIESYMQNLSLLDDNAMDHLINMTSLYSLHLQNYMKEFEERYLSKSELNQQVSFWLYTRYNPQCKQILYVNDPDSILDSYFSSDKKTVVLVHGWLNAGNMSFSQTLKNCNSLSHLSLLPLH</sequence>
<dbReference type="GeneID" id="103513349"/>
<evidence type="ECO:0000313" key="3">
    <source>
        <dbReference type="Proteomes" id="UP000079169"/>
    </source>
</evidence>
<feature type="transmembrane region" description="Helical" evidence="1">
    <location>
        <begin position="12"/>
        <end position="31"/>
    </location>
</feature>
<dbReference type="GO" id="GO:0016298">
    <property type="term" value="F:lipase activity"/>
    <property type="evidence" value="ECO:0007669"/>
    <property type="project" value="InterPro"/>
</dbReference>
<dbReference type="AlphaFoldDB" id="A0A1S3D826"/>
<dbReference type="Proteomes" id="UP000079169">
    <property type="component" value="Unplaced"/>
</dbReference>
<dbReference type="SUPFAM" id="SSF53474">
    <property type="entry name" value="alpha/beta-Hydrolases"/>
    <property type="match status" value="1"/>
</dbReference>
<reference evidence="4" key="1">
    <citation type="submission" date="2025-08" db="UniProtKB">
        <authorList>
            <consortium name="RefSeq"/>
        </authorList>
    </citation>
    <scope>IDENTIFICATION</scope>
</reference>
<protein>
    <submittedName>
        <fullName evidence="4">Uncharacterized protein LOC103513349</fullName>
    </submittedName>
</protein>
<keyword evidence="1" id="KW-1133">Transmembrane helix</keyword>
<keyword evidence="3" id="KW-1185">Reference proteome</keyword>
<evidence type="ECO:0000256" key="1">
    <source>
        <dbReference type="SAM" id="Phobius"/>
    </source>
</evidence>
<accession>A0A1S3D826</accession>
<name>A0A1S3D826_DIACI</name>
<dbReference type="RefSeq" id="XP_008476395.1">
    <property type="nucleotide sequence ID" value="XM_008478173.3"/>
</dbReference>